<sequence>VNFDIKRICDFSHISKRQGTDVVCYTKPLDSLKGWNDHFFWIDAFACLALFPWHNGKSVLRDVIPKSSEFSLEHYATLVAYLAPFHKNRFVILYPNYRSYKVAPDRSLSELEASVDKIFDKRGNGEQAEQGDSASGGHGVGIDVVAKTIVEDKLRDDYGAPGGPIVGGKYQSLIHRLFFGAVQNAEVRGGIMPTLTFVSFSVSITPEREEGDHIELLAGANLQAIGAPQRFIISSDSSNHSGVNIAEAEVDSVVRTSMPIIRSATTTTPTADPAAISKEKLVGSSVFGADSSSAGERHPIFGGFFDCSCSDFLIGEAEAAKTIRLRAEISKLEVTALNERNTILEKERNALYVKVTDLQAVVVSKDRELIDFAAQLTSIKSHNDNLANQVSSSELKEKLSNNENLTERLEEFQDAQLKVINDKFDKLCADFVEVTFHLEERIAVGKAIEKSMQDGLADGIIHGREELKSNKDASIEAVMNIMRLEEHLAARLGLNESQPHADQLMVPIHHFPDKTVVGASALSLALDVLDARVRRIRENIMIHRSLFQDAYVPLAEPLSAAALIGMEDDYRVMSTDDQSTVNESVVDKDVNPFPNVRRSCFPSQSLSLYAPFPSAFVTSYGPSYLGSSFHVSFAWLASFLRMTASVSYVNENGMSPLLEFIIVRCDLIFPRGHWFADV</sequence>
<feature type="non-terminal residue" evidence="1">
    <location>
        <position position="1"/>
    </location>
</feature>
<protein>
    <recommendedName>
        <fullName evidence="2">Transposase (Putative), gypsy type</fullName>
    </recommendedName>
</protein>
<comment type="caution">
    <text evidence="1">The sequence shown here is derived from an EMBL/GenBank/DDBJ whole genome shotgun (WGS) entry which is preliminary data.</text>
</comment>
<proteinExistence type="predicted"/>
<organism evidence="1">
    <name type="scientific">Tanacetum cinerariifolium</name>
    <name type="common">Dalmatian daisy</name>
    <name type="synonym">Chrysanthemum cinerariifolium</name>
    <dbReference type="NCBI Taxonomy" id="118510"/>
    <lineage>
        <taxon>Eukaryota</taxon>
        <taxon>Viridiplantae</taxon>
        <taxon>Streptophyta</taxon>
        <taxon>Embryophyta</taxon>
        <taxon>Tracheophyta</taxon>
        <taxon>Spermatophyta</taxon>
        <taxon>Magnoliopsida</taxon>
        <taxon>eudicotyledons</taxon>
        <taxon>Gunneridae</taxon>
        <taxon>Pentapetalae</taxon>
        <taxon>asterids</taxon>
        <taxon>campanulids</taxon>
        <taxon>Asterales</taxon>
        <taxon>Asteraceae</taxon>
        <taxon>Asteroideae</taxon>
        <taxon>Anthemideae</taxon>
        <taxon>Anthemidinae</taxon>
        <taxon>Tanacetum</taxon>
    </lineage>
</organism>
<evidence type="ECO:0008006" key="2">
    <source>
        <dbReference type="Google" id="ProtNLM"/>
    </source>
</evidence>
<gene>
    <name evidence="1" type="ORF">Tci_567812</name>
</gene>
<dbReference type="EMBL" id="BKCJ010347666">
    <property type="protein sequence ID" value="GEZ95839.1"/>
    <property type="molecule type" value="Genomic_DNA"/>
</dbReference>
<reference evidence="1" key="1">
    <citation type="journal article" date="2019" name="Sci. Rep.">
        <title>Draft genome of Tanacetum cinerariifolium, the natural source of mosquito coil.</title>
        <authorList>
            <person name="Yamashiro T."/>
            <person name="Shiraishi A."/>
            <person name="Satake H."/>
            <person name="Nakayama K."/>
        </authorList>
    </citation>
    <scope>NUCLEOTIDE SEQUENCE</scope>
</reference>
<name>A0A699IY59_TANCI</name>
<evidence type="ECO:0000313" key="1">
    <source>
        <dbReference type="EMBL" id="GEZ95839.1"/>
    </source>
</evidence>
<accession>A0A699IY59</accession>
<dbReference type="AlphaFoldDB" id="A0A699IY59"/>